<gene>
    <name evidence="1" type="ORF">K6978_11185</name>
</gene>
<evidence type="ECO:0000313" key="2">
    <source>
        <dbReference type="Proteomes" id="UP001214201"/>
    </source>
</evidence>
<dbReference type="Proteomes" id="UP001214201">
    <property type="component" value="Chromosome"/>
</dbReference>
<accession>A0ABY7Y8A2</accession>
<keyword evidence="2" id="KW-1185">Reference proteome</keyword>
<name>A0ABY7Y8A2_9XANT</name>
<sequence>MDIPKVILLLSERGERVGVLLLAPDNLGAGGSCVFMLLPSSSACIDSDMGIVVSELKVAGEHRFQVMASSSGIDLVVLQADLPHIELKLA</sequence>
<protein>
    <submittedName>
        <fullName evidence="1">Uncharacterized protein</fullName>
    </submittedName>
</protein>
<dbReference type="EMBL" id="CP082214">
    <property type="protein sequence ID" value="WDM70030.1"/>
    <property type="molecule type" value="Genomic_DNA"/>
</dbReference>
<proteinExistence type="predicted"/>
<dbReference type="RefSeq" id="WP_274396247.1">
    <property type="nucleotide sequence ID" value="NZ_CP082213.1"/>
</dbReference>
<organism evidence="1 2">
    <name type="scientific">Xanthomonas cucurbitae</name>
    <dbReference type="NCBI Taxonomy" id="56453"/>
    <lineage>
        <taxon>Bacteria</taxon>
        <taxon>Pseudomonadati</taxon>
        <taxon>Pseudomonadota</taxon>
        <taxon>Gammaproteobacteria</taxon>
        <taxon>Lysobacterales</taxon>
        <taxon>Lysobacteraceae</taxon>
        <taxon>Xanthomonas</taxon>
    </lineage>
</organism>
<reference evidence="1 2" key="1">
    <citation type="submission" date="2021-08" db="EMBL/GenBank/DDBJ databases">
        <title>Genome sequences of Xanthomonas cucurbitae isolates from 5 Midwestern US states.</title>
        <authorList>
            <person name="Hind S.R."/>
        </authorList>
    </citation>
    <scope>NUCLEOTIDE SEQUENCE [LARGE SCALE GENOMIC DNA]</scope>
    <source>
        <strain evidence="1 2">OH_261</strain>
    </source>
</reference>
<evidence type="ECO:0000313" key="1">
    <source>
        <dbReference type="EMBL" id="WDM70030.1"/>
    </source>
</evidence>